<proteinExistence type="predicted"/>
<sequence>MRDSEPTPDETTFFHHLSALVPGLDDWYHADDDGGLWMMASYDFTANNAVCATLRVDYDGQKLRGGWSPACLNWDDGVRAEEALISTASPEGLHLDDLGPYDAAVAAAAWFQTHISHREPGSQRSS</sequence>
<dbReference type="Proteomes" id="UP001597260">
    <property type="component" value="Unassembled WGS sequence"/>
</dbReference>
<accession>A0ABW3YAZ1</accession>
<gene>
    <name evidence="1" type="ORF">ACFQ4H_09055</name>
</gene>
<comment type="caution">
    <text evidence="1">The sequence shown here is derived from an EMBL/GenBank/DDBJ whole genome shotgun (WGS) entry which is preliminary data.</text>
</comment>
<dbReference type="RefSeq" id="WP_377569169.1">
    <property type="nucleotide sequence ID" value="NZ_JBHTMP010000010.1"/>
</dbReference>
<reference evidence="2" key="1">
    <citation type="journal article" date="2019" name="Int. J. Syst. Evol. Microbiol.">
        <title>The Global Catalogue of Microorganisms (GCM) 10K type strain sequencing project: providing services to taxonomists for standard genome sequencing and annotation.</title>
        <authorList>
            <consortium name="The Broad Institute Genomics Platform"/>
            <consortium name="The Broad Institute Genome Sequencing Center for Infectious Disease"/>
            <person name="Wu L."/>
            <person name="Ma J."/>
        </authorList>
    </citation>
    <scope>NUCLEOTIDE SEQUENCE [LARGE SCALE GENOMIC DNA]</scope>
    <source>
        <strain evidence="2">JCM 31037</strain>
    </source>
</reference>
<evidence type="ECO:0000313" key="1">
    <source>
        <dbReference type="EMBL" id="MFD1321235.1"/>
    </source>
</evidence>
<organism evidence="1 2">
    <name type="scientific">Micromonospora sonneratiae</name>
    <dbReference type="NCBI Taxonomy" id="1184706"/>
    <lineage>
        <taxon>Bacteria</taxon>
        <taxon>Bacillati</taxon>
        <taxon>Actinomycetota</taxon>
        <taxon>Actinomycetes</taxon>
        <taxon>Micromonosporales</taxon>
        <taxon>Micromonosporaceae</taxon>
        <taxon>Micromonospora</taxon>
    </lineage>
</organism>
<evidence type="ECO:0000313" key="2">
    <source>
        <dbReference type="Proteomes" id="UP001597260"/>
    </source>
</evidence>
<keyword evidence="2" id="KW-1185">Reference proteome</keyword>
<dbReference type="EMBL" id="JBHTMP010000010">
    <property type="protein sequence ID" value="MFD1321235.1"/>
    <property type="molecule type" value="Genomic_DNA"/>
</dbReference>
<protein>
    <recommendedName>
        <fullName evidence="3">Immunity protein 53</fullName>
    </recommendedName>
</protein>
<name>A0ABW3YAZ1_9ACTN</name>
<evidence type="ECO:0008006" key="3">
    <source>
        <dbReference type="Google" id="ProtNLM"/>
    </source>
</evidence>